<evidence type="ECO:0000256" key="4">
    <source>
        <dbReference type="ARBA" id="ARBA00022438"/>
    </source>
</evidence>
<gene>
    <name evidence="8 10" type="primary">pepA</name>
    <name evidence="10" type="ORF">GCM10011390_00320</name>
</gene>
<dbReference type="Pfam" id="PF02789">
    <property type="entry name" value="Peptidase_M17_N"/>
    <property type="match status" value="1"/>
</dbReference>
<dbReference type="PANTHER" id="PTHR11963:SF23">
    <property type="entry name" value="CYTOSOL AMINOPEPTIDASE"/>
    <property type="match status" value="1"/>
</dbReference>
<feature type="binding site" evidence="8">
    <location>
        <position position="270"/>
    </location>
    <ligand>
        <name>Mn(2+)</name>
        <dbReference type="ChEBI" id="CHEBI:29035"/>
        <label>2</label>
    </ligand>
</feature>
<dbReference type="NCBIfam" id="NF002075">
    <property type="entry name" value="PRK00913.2-2"/>
    <property type="match status" value="1"/>
</dbReference>
<dbReference type="SUPFAM" id="SSF52949">
    <property type="entry name" value="Macro domain-like"/>
    <property type="match status" value="1"/>
</dbReference>
<keyword evidence="8" id="KW-0963">Cytoplasm</keyword>
<feature type="binding site" evidence="8">
    <location>
        <position position="288"/>
    </location>
    <ligand>
        <name>Mn(2+)</name>
        <dbReference type="ChEBI" id="CHEBI:29035"/>
        <label>2</label>
    </ligand>
</feature>
<dbReference type="InterPro" id="IPR008283">
    <property type="entry name" value="Peptidase_M17_N"/>
</dbReference>
<feature type="binding site" evidence="8">
    <location>
        <position position="347"/>
    </location>
    <ligand>
        <name>Mn(2+)</name>
        <dbReference type="ChEBI" id="CHEBI:29035"/>
        <label>1</label>
    </ligand>
</feature>
<dbReference type="GO" id="GO:0005737">
    <property type="term" value="C:cytoplasm"/>
    <property type="evidence" value="ECO:0007669"/>
    <property type="project" value="UniProtKB-SubCell"/>
</dbReference>
<feature type="active site" evidence="8">
    <location>
        <position position="351"/>
    </location>
</feature>
<dbReference type="GO" id="GO:0030145">
    <property type="term" value="F:manganese ion binding"/>
    <property type="evidence" value="ECO:0007669"/>
    <property type="project" value="UniProtKB-UniRule"/>
</dbReference>
<feature type="binding site" evidence="8">
    <location>
        <position position="265"/>
    </location>
    <ligand>
        <name>Mn(2+)</name>
        <dbReference type="ChEBI" id="CHEBI:29035"/>
        <label>2</label>
    </ligand>
</feature>
<dbReference type="RefSeq" id="WP_188906221.1">
    <property type="nucleotide sequence ID" value="NZ_BMIQ01000001.1"/>
</dbReference>
<reference evidence="10" key="1">
    <citation type="journal article" date="2014" name="Int. J. Syst. Evol. Microbiol.">
        <title>Complete genome sequence of Corynebacterium casei LMG S-19264T (=DSM 44701T), isolated from a smear-ripened cheese.</title>
        <authorList>
            <consortium name="US DOE Joint Genome Institute (JGI-PGF)"/>
            <person name="Walter F."/>
            <person name="Albersmeier A."/>
            <person name="Kalinowski J."/>
            <person name="Ruckert C."/>
        </authorList>
    </citation>
    <scope>NUCLEOTIDE SEQUENCE</scope>
    <source>
        <strain evidence="10">CGMCC 1.15367</strain>
    </source>
</reference>
<dbReference type="SUPFAM" id="SSF53187">
    <property type="entry name" value="Zn-dependent exopeptidases"/>
    <property type="match status" value="1"/>
</dbReference>
<comment type="cofactor">
    <cofactor evidence="8">
        <name>Mn(2+)</name>
        <dbReference type="ChEBI" id="CHEBI:29035"/>
    </cofactor>
    <text evidence="8">Binds 2 manganese ions per subunit.</text>
</comment>
<evidence type="ECO:0000256" key="5">
    <source>
        <dbReference type="ARBA" id="ARBA00022670"/>
    </source>
</evidence>
<comment type="caution">
    <text evidence="10">The sequence shown here is derived from an EMBL/GenBank/DDBJ whole genome shotgun (WGS) entry which is preliminary data.</text>
</comment>
<evidence type="ECO:0000256" key="7">
    <source>
        <dbReference type="ARBA" id="ARBA00023211"/>
    </source>
</evidence>
<dbReference type="EC" id="3.4.11.1" evidence="8"/>
<dbReference type="AlphaFoldDB" id="A0A916ZC10"/>
<evidence type="ECO:0000256" key="1">
    <source>
        <dbReference type="ARBA" id="ARBA00000135"/>
    </source>
</evidence>
<keyword evidence="6 8" id="KW-0378">Hydrolase</keyword>
<keyword evidence="8" id="KW-0479">Metal-binding</keyword>
<dbReference type="GO" id="GO:0070006">
    <property type="term" value="F:metalloaminopeptidase activity"/>
    <property type="evidence" value="ECO:0007669"/>
    <property type="project" value="InterPro"/>
</dbReference>
<accession>A0A916ZC10</accession>
<dbReference type="InterPro" id="IPR011356">
    <property type="entry name" value="Leucine_aapep/pepB"/>
</dbReference>
<dbReference type="HAMAP" id="MF_00181">
    <property type="entry name" value="Cytosol_peptidase_M17"/>
    <property type="match status" value="1"/>
</dbReference>
<dbReference type="Gene3D" id="3.40.220.10">
    <property type="entry name" value="Leucine Aminopeptidase, subunit E, domain 1"/>
    <property type="match status" value="1"/>
</dbReference>
<dbReference type="NCBIfam" id="NF002074">
    <property type="entry name" value="PRK00913.1-4"/>
    <property type="match status" value="1"/>
</dbReference>
<comment type="similarity">
    <text evidence="3 8">Belongs to the peptidase M17 family.</text>
</comment>
<dbReference type="EMBL" id="BMIQ01000001">
    <property type="protein sequence ID" value="GGD85683.1"/>
    <property type="molecule type" value="Genomic_DNA"/>
</dbReference>
<keyword evidence="7 8" id="KW-0464">Manganese</keyword>
<reference evidence="10" key="2">
    <citation type="submission" date="2020-09" db="EMBL/GenBank/DDBJ databases">
        <authorList>
            <person name="Sun Q."/>
            <person name="Zhou Y."/>
        </authorList>
    </citation>
    <scope>NUCLEOTIDE SEQUENCE</scope>
    <source>
        <strain evidence="10">CGMCC 1.15367</strain>
    </source>
</reference>
<feature type="binding site" evidence="8">
    <location>
        <position position="349"/>
    </location>
    <ligand>
        <name>Mn(2+)</name>
        <dbReference type="ChEBI" id="CHEBI:29035"/>
        <label>2</label>
    </ligand>
</feature>
<protein>
    <recommendedName>
        <fullName evidence="8">Probable cytosol aminopeptidase</fullName>
        <ecNumber evidence="8">3.4.11.1</ecNumber>
    </recommendedName>
    <alternativeName>
        <fullName evidence="8">Leucine aminopeptidase</fullName>
        <shortName evidence="8">LAP</shortName>
        <ecNumber evidence="8">3.4.11.10</ecNumber>
    </alternativeName>
    <alternativeName>
        <fullName evidence="8">Leucyl aminopeptidase</fullName>
    </alternativeName>
</protein>
<dbReference type="PANTHER" id="PTHR11963">
    <property type="entry name" value="LEUCINE AMINOPEPTIDASE-RELATED"/>
    <property type="match status" value="1"/>
</dbReference>
<feature type="domain" description="Cytosol aminopeptidase" evidence="9">
    <location>
        <begin position="345"/>
        <end position="352"/>
    </location>
</feature>
<dbReference type="CDD" id="cd00433">
    <property type="entry name" value="Peptidase_M17"/>
    <property type="match status" value="1"/>
</dbReference>
<comment type="subcellular location">
    <subcellularLocation>
        <location evidence="8">Cytoplasm</location>
    </subcellularLocation>
</comment>
<evidence type="ECO:0000313" key="10">
    <source>
        <dbReference type="EMBL" id="GGD85683.1"/>
    </source>
</evidence>
<organism evidence="10 11">
    <name type="scientific">Aureimonas endophytica</name>
    <dbReference type="NCBI Taxonomy" id="2027858"/>
    <lineage>
        <taxon>Bacteria</taxon>
        <taxon>Pseudomonadati</taxon>
        <taxon>Pseudomonadota</taxon>
        <taxon>Alphaproteobacteria</taxon>
        <taxon>Hyphomicrobiales</taxon>
        <taxon>Aurantimonadaceae</taxon>
        <taxon>Aureimonas</taxon>
    </lineage>
</organism>
<comment type="catalytic activity">
    <reaction evidence="2 8">
        <text>Release of an N-terminal amino acid, preferentially leucine, but not glutamic or aspartic acids.</text>
        <dbReference type="EC" id="3.4.11.10"/>
    </reaction>
</comment>
<dbReference type="InterPro" id="IPR043472">
    <property type="entry name" value="Macro_dom-like"/>
</dbReference>
<dbReference type="InterPro" id="IPR023042">
    <property type="entry name" value="Peptidase_M17_leu_NH2_pept"/>
</dbReference>
<name>A0A916ZC10_9HYPH</name>
<evidence type="ECO:0000313" key="11">
    <source>
        <dbReference type="Proteomes" id="UP000644699"/>
    </source>
</evidence>
<dbReference type="EC" id="3.4.11.10" evidence="8"/>
<comment type="function">
    <text evidence="8">Presumably involved in the processing and regular turnover of intracellular proteins. Catalyzes the removal of unsubstituted N-terminal amino acids from various peptides.</text>
</comment>
<dbReference type="Pfam" id="PF00883">
    <property type="entry name" value="Peptidase_M17"/>
    <property type="match status" value="1"/>
</dbReference>
<keyword evidence="11" id="KW-1185">Reference proteome</keyword>
<dbReference type="GO" id="GO:0006508">
    <property type="term" value="P:proteolysis"/>
    <property type="evidence" value="ECO:0007669"/>
    <property type="project" value="UniProtKB-KW"/>
</dbReference>
<evidence type="ECO:0000256" key="2">
    <source>
        <dbReference type="ARBA" id="ARBA00000967"/>
    </source>
</evidence>
<proteinExistence type="inferred from homology"/>
<sequence length="501" mass="52055">MSERPTVRFSALDVPSSGVLVVLAGENGAVSAALPGTLGETLARAASKAKFKGKSLSTLELIAPAGTDLDKILLVGTKADKALGAEDWLKLGGTIAAKAKGASAVTVLCAAEGIEISAAEVAALGAGIQLRAYAFDRYKSKKGKAAGEGEEEAEVSAAFTLGVADQGAAEAAFAAMSEIVSGVTLARDLVNEPANVLGPVEFAERIATLSAQGVDVEILDEKKMAELKMQALLGVAQGSPRPPRFVIMRWNGRPDDEAPVAFIGKGVVFDTGGVSIKPAAGMEDMKGDMGGAAAVVGLMRALAGRKAKVNAIGIVGLVENAVDGNAQRPGDIVTAMSGTTIEVLNTDAEGRLVLADALWYCQDRFKPKFMVNLATLTGAIIVALGHHHAGLFSNNDELADRLLSAGLETGEKVWRMPLGPEYDKQIEGKFADIKNIGNGRSAGSITAAQFLQRFVNDVPWAHLDVAGTAMGSPSNEYSQSWASGYGVRLLDRLVAAHYETP</sequence>
<evidence type="ECO:0000259" key="9">
    <source>
        <dbReference type="PROSITE" id="PS00631"/>
    </source>
</evidence>
<evidence type="ECO:0000256" key="3">
    <source>
        <dbReference type="ARBA" id="ARBA00009528"/>
    </source>
</evidence>
<comment type="catalytic activity">
    <reaction evidence="1 8">
        <text>Release of an N-terminal amino acid, Xaa-|-Yaa-, in which Xaa is preferably Leu, but may be other amino acids including Pro although not Arg or Lys, and Yaa may be Pro. Amino acid amides and methyl esters are also readily hydrolyzed, but rates on arylamides are exceedingly low.</text>
        <dbReference type="EC" id="3.4.11.1"/>
    </reaction>
</comment>
<keyword evidence="4 8" id="KW-0031">Aminopeptidase</keyword>
<keyword evidence="5 8" id="KW-0645">Protease</keyword>
<dbReference type="Gene3D" id="3.40.630.10">
    <property type="entry name" value="Zn peptidases"/>
    <property type="match status" value="1"/>
</dbReference>
<dbReference type="PROSITE" id="PS00631">
    <property type="entry name" value="CYTOSOL_AP"/>
    <property type="match status" value="1"/>
</dbReference>
<evidence type="ECO:0000256" key="8">
    <source>
        <dbReference type="HAMAP-Rule" id="MF_00181"/>
    </source>
</evidence>
<feature type="active site" evidence="8">
    <location>
        <position position="277"/>
    </location>
</feature>
<evidence type="ECO:0000256" key="6">
    <source>
        <dbReference type="ARBA" id="ARBA00022801"/>
    </source>
</evidence>
<dbReference type="NCBIfam" id="NF002077">
    <property type="entry name" value="PRK00913.2-4"/>
    <property type="match status" value="1"/>
</dbReference>
<dbReference type="PRINTS" id="PR00481">
    <property type="entry name" value="LAMNOPPTDASE"/>
</dbReference>
<feature type="binding site" evidence="8">
    <location>
        <position position="349"/>
    </location>
    <ligand>
        <name>Mn(2+)</name>
        <dbReference type="ChEBI" id="CHEBI:29035"/>
        <label>1</label>
    </ligand>
</feature>
<dbReference type="Proteomes" id="UP000644699">
    <property type="component" value="Unassembled WGS sequence"/>
</dbReference>
<feature type="binding site" evidence="8">
    <location>
        <position position="270"/>
    </location>
    <ligand>
        <name>Mn(2+)</name>
        <dbReference type="ChEBI" id="CHEBI:29035"/>
        <label>1</label>
    </ligand>
</feature>
<dbReference type="InterPro" id="IPR000819">
    <property type="entry name" value="Peptidase_M17_C"/>
</dbReference>